<dbReference type="Proteomes" id="UP001549921">
    <property type="component" value="Unassembled WGS sequence"/>
</dbReference>
<keyword evidence="4 12" id="KW-0328">Glycosyltransferase</keyword>
<accession>A0ABD0SN25</accession>
<evidence type="ECO:0000259" key="14">
    <source>
        <dbReference type="Pfam" id="PF17039"/>
    </source>
</evidence>
<evidence type="ECO:0000256" key="12">
    <source>
        <dbReference type="RuleBase" id="RU003832"/>
    </source>
</evidence>
<evidence type="ECO:0000256" key="4">
    <source>
        <dbReference type="ARBA" id="ARBA00022676"/>
    </source>
</evidence>
<dbReference type="EC" id="2.4.1.-" evidence="12"/>
<dbReference type="AlphaFoldDB" id="A0ABD0SN25"/>
<name>A0ABD0SN25_LOXSC</name>
<evidence type="ECO:0000256" key="1">
    <source>
        <dbReference type="ARBA" id="ARBA00004447"/>
    </source>
</evidence>
<evidence type="ECO:0000256" key="6">
    <source>
        <dbReference type="ARBA" id="ARBA00022692"/>
    </source>
</evidence>
<evidence type="ECO:0000256" key="2">
    <source>
        <dbReference type="ARBA" id="ARBA00004922"/>
    </source>
</evidence>
<evidence type="ECO:0000259" key="13">
    <source>
        <dbReference type="Pfam" id="PF00852"/>
    </source>
</evidence>
<dbReference type="InterPro" id="IPR001503">
    <property type="entry name" value="Glyco_trans_10"/>
</dbReference>
<dbReference type="InterPro" id="IPR038577">
    <property type="entry name" value="GT10-like_C_sf"/>
</dbReference>
<evidence type="ECO:0000256" key="10">
    <source>
        <dbReference type="ARBA" id="ARBA00023136"/>
    </source>
</evidence>
<comment type="similarity">
    <text evidence="3 12">Belongs to the glycosyltransferase 10 family.</text>
</comment>
<keyword evidence="11" id="KW-0325">Glycoprotein</keyword>
<dbReference type="GO" id="GO:0032580">
    <property type="term" value="C:Golgi cisterna membrane"/>
    <property type="evidence" value="ECO:0007669"/>
    <property type="project" value="UniProtKB-SubCell"/>
</dbReference>
<dbReference type="SUPFAM" id="SSF53756">
    <property type="entry name" value="UDP-Glycosyltransferase/glycogen phosphorylase"/>
    <property type="match status" value="1"/>
</dbReference>
<dbReference type="EMBL" id="JBEDNZ010000018">
    <property type="protein sequence ID" value="KAL0821225.1"/>
    <property type="molecule type" value="Genomic_DNA"/>
</dbReference>
<reference evidence="15 16" key="1">
    <citation type="submission" date="2024-06" db="EMBL/GenBank/DDBJ databases">
        <title>A chromosome-level genome assembly of beet webworm, Loxostege sticticalis.</title>
        <authorList>
            <person name="Zhang Y."/>
        </authorList>
    </citation>
    <scope>NUCLEOTIDE SEQUENCE [LARGE SCALE GENOMIC DNA]</scope>
    <source>
        <strain evidence="15">AQ028</strain>
        <tissue evidence="15">Male pupae</tissue>
    </source>
</reference>
<keyword evidence="7" id="KW-0735">Signal-anchor</keyword>
<comment type="pathway">
    <text evidence="2">Protein modification; protein glycosylation.</text>
</comment>
<sequence length="420" mass="49396">MIPFMTLPMWSTKRLAFYSVCFLSMCVVVHVWIMKDVFRFVDNVSSVFFTKHRYVSLIGPPTRVKYVLMWKRYYLIKAVDGTDIFPTLNCPVSDCIFTDNKNFLGDDYSQFDALIFDYELTKKDVKPVKRSRSQLYIFTTIESSYTQPLCEVTNDNFFNWTFTPRLDSDVLWLYFVVTDTSGAIVAPGQNVKWKTSLEPVRPEIKAILRRKKKTAAWLVSHCSTDSFRDQYLSRLQEHLYHFSLRIDVYGKCSGNKCPNNKCDEMIKNDYYFYMAFENSFAVDYVTEKVLHGYNNYAIPIVYGAANYTRFLPPGSYINAREVHPYNLAYIIHEVVKTPELHDNFFRWTNIYNVTDDPKVYHPLCDLCKALHSDKALDAPAKKNMRIWWNGRNGMKWCLSEAYWNETVKVNIDGKHIFKMY</sequence>
<feature type="transmembrane region" description="Helical" evidence="12">
    <location>
        <begin position="15"/>
        <end position="33"/>
    </location>
</feature>
<dbReference type="Pfam" id="PF00852">
    <property type="entry name" value="Glyco_transf_10"/>
    <property type="match status" value="1"/>
</dbReference>
<protein>
    <recommendedName>
        <fullName evidence="12">Fucosyltransferase</fullName>
        <ecNumber evidence="12">2.4.1.-</ecNumber>
    </recommendedName>
</protein>
<feature type="domain" description="Fucosyltransferase C-terminal" evidence="13">
    <location>
        <begin position="209"/>
        <end position="375"/>
    </location>
</feature>
<dbReference type="Pfam" id="PF17039">
    <property type="entry name" value="Glyco_tran_10_N"/>
    <property type="match status" value="1"/>
</dbReference>
<gene>
    <name evidence="15" type="ORF">ABMA28_005832</name>
</gene>
<evidence type="ECO:0000256" key="9">
    <source>
        <dbReference type="ARBA" id="ARBA00023034"/>
    </source>
</evidence>
<evidence type="ECO:0000313" key="16">
    <source>
        <dbReference type="Proteomes" id="UP001549921"/>
    </source>
</evidence>
<feature type="domain" description="Fucosyltransferase N-terminal" evidence="14">
    <location>
        <begin position="65"/>
        <end position="174"/>
    </location>
</feature>
<evidence type="ECO:0000256" key="7">
    <source>
        <dbReference type="ARBA" id="ARBA00022968"/>
    </source>
</evidence>
<dbReference type="GO" id="GO:0008417">
    <property type="term" value="F:fucosyltransferase activity"/>
    <property type="evidence" value="ECO:0007669"/>
    <property type="project" value="UniProtKB-ARBA"/>
</dbReference>
<comment type="caution">
    <text evidence="15">The sequence shown here is derived from an EMBL/GenBank/DDBJ whole genome shotgun (WGS) entry which is preliminary data.</text>
</comment>
<keyword evidence="9 12" id="KW-0333">Golgi apparatus</keyword>
<dbReference type="InterPro" id="IPR031481">
    <property type="entry name" value="Glyco_tran_10_N"/>
</dbReference>
<keyword evidence="8 12" id="KW-1133">Transmembrane helix</keyword>
<organism evidence="15 16">
    <name type="scientific">Loxostege sticticalis</name>
    <name type="common">Beet webworm moth</name>
    <dbReference type="NCBI Taxonomy" id="481309"/>
    <lineage>
        <taxon>Eukaryota</taxon>
        <taxon>Metazoa</taxon>
        <taxon>Ecdysozoa</taxon>
        <taxon>Arthropoda</taxon>
        <taxon>Hexapoda</taxon>
        <taxon>Insecta</taxon>
        <taxon>Pterygota</taxon>
        <taxon>Neoptera</taxon>
        <taxon>Endopterygota</taxon>
        <taxon>Lepidoptera</taxon>
        <taxon>Glossata</taxon>
        <taxon>Ditrysia</taxon>
        <taxon>Pyraloidea</taxon>
        <taxon>Crambidae</taxon>
        <taxon>Pyraustinae</taxon>
        <taxon>Loxostege</taxon>
    </lineage>
</organism>
<evidence type="ECO:0000313" key="15">
    <source>
        <dbReference type="EMBL" id="KAL0821225.1"/>
    </source>
</evidence>
<evidence type="ECO:0000256" key="3">
    <source>
        <dbReference type="ARBA" id="ARBA00008919"/>
    </source>
</evidence>
<keyword evidence="5 12" id="KW-0808">Transferase</keyword>
<evidence type="ECO:0000256" key="8">
    <source>
        <dbReference type="ARBA" id="ARBA00022989"/>
    </source>
</evidence>
<keyword evidence="10 12" id="KW-0472">Membrane</keyword>
<keyword evidence="6 12" id="KW-0812">Transmembrane</keyword>
<evidence type="ECO:0000256" key="11">
    <source>
        <dbReference type="ARBA" id="ARBA00023180"/>
    </source>
</evidence>
<dbReference type="PANTHER" id="PTHR48438:SF1">
    <property type="entry name" value="ALPHA-(1,3)-FUCOSYLTRANSFERASE C-RELATED"/>
    <property type="match status" value="1"/>
</dbReference>
<evidence type="ECO:0000256" key="5">
    <source>
        <dbReference type="ARBA" id="ARBA00022679"/>
    </source>
</evidence>
<comment type="subcellular location">
    <subcellularLocation>
        <location evidence="1 12">Golgi apparatus</location>
        <location evidence="1 12">Golgi stack membrane</location>
        <topology evidence="1 12">Single-pass type II membrane protein</topology>
    </subcellularLocation>
</comment>
<proteinExistence type="inferred from homology"/>
<dbReference type="Gene3D" id="3.40.50.11660">
    <property type="entry name" value="Glycosyl transferase family 10, C-terminal domain"/>
    <property type="match status" value="1"/>
</dbReference>
<dbReference type="InterPro" id="IPR055270">
    <property type="entry name" value="Glyco_tran_10_C"/>
</dbReference>
<dbReference type="PANTHER" id="PTHR48438">
    <property type="entry name" value="ALPHA-(1,3)-FUCOSYLTRANSFERASE C-RELATED"/>
    <property type="match status" value="1"/>
</dbReference>